<dbReference type="EMBL" id="JAVDYC010000001">
    <property type="protein sequence ID" value="MDR7328202.1"/>
    <property type="molecule type" value="Genomic_DNA"/>
</dbReference>
<evidence type="ECO:0000256" key="1">
    <source>
        <dbReference type="SAM" id="MobiDB-lite"/>
    </source>
</evidence>
<feature type="region of interest" description="Disordered" evidence="1">
    <location>
        <begin position="1"/>
        <end position="47"/>
    </location>
</feature>
<organism evidence="2 3">
    <name type="scientific">Catenuloplanes niger</name>
    <dbReference type="NCBI Taxonomy" id="587534"/>
    <lineage>
        <taxon>Bacteria</taxon>
        <taxon>Bacillati</taxon>
        <taxon>Actinomycetota</taxon>
        <taxon>Actinomycetes</taxon>
        <taxon>Micromonosporales</taxon>
        <taxon>Micromonosporaceae</taxon>
        <taxon>Catenuloplanes</taxon>
    </lineage>
</organism>
<dbReference type="AlphaFoldDB" id="A0AAE4A034"/>
<feature type="compositionally biased region" description="Basic and acidic residues" evidence="1">
    <location>
        <begin position="20"/>
        <end position="37"/>
    </location>
</feature>
<feature type="compositionally biased region" description="Pro residues" evidence="1">
    <location>
        <begin position="1"/>
        <end position="11"/>
    </location>
</feature>
<dbReference type="RefSeq" id="WP_310429197.1">
    <property type="nucleotide sequence ID" value="NZ_JAVDYC010000001.1"/>
</dbReference>
<proteinExistence type="predicted"/>
<keyword evidence="3" id="KW-1185">Reference proteome</keyword>
<reference evidence="2 3" key="1">
    <citation type="submission" date="2023-07" db="EMBL/GenBank/DDBJ databases">
        <title>Sequencing the genomes of 1000 actinobacteria strains.</title>
        <authorList>
            <person name="Klenk H.-P."/>
        </authorList>
    </citation>
    <scope>NUCLEOTIDE SEQUENCE [LARGE SCALE GENOMIC DNA]</scope>
    <source>
        <strain evidence="2 3">DSM 44711</strain>
    </source>
</reference>
<comment type="caution">
    <text evidence="2">The sequence shown here is derived from an EMBL/GenBank/DDBJ whole genome shotgun (WGS) entry which is preliminary data.</text>
</comment>
<dbReference type="Proteomes" id="UP001183629">
    <property type="component" value="Unassembled WGS sequence"/>
</dbReference>
<protein>
    <submittedName>
        <fullName evidence="2">Uncharacterized protein</fullName>
    </submittedName>
</protein>
<sequence>MRTGSPGPPGQPGGGVREVSGPERERRAVQRPDREATEAVDAPGAYR</sequence>
<name>A0AAE4A034_9ACTN</name>
<evidence type="ECO:0000313" key="3">
    <source>
        <dbReference type="Proteomes" id="UP001183629"/>
    </source>
</evidence>
<accession>A0AAE4A034</accession>
<gene>
    <name evidence="2" type="ORF">J2S44_008452</name>
</gene>
<evidence type="ECO:0000313" key="2">
    <source>
        <dbReference type="EMBL" id="MDR7328202.1"/>
    </source>
</evidence>